<dbReference type="AlphaFoldDB" id="E7RX14"/>
<keyword evidence="3" id="KW-1185">Reference proteome</keyword>
<dbReference type="EMBL" id="AEQP01000006">
    <property type="protein sequence ID" value="EFV95005.1"/>
    <property type="molecule type" value="Genomic_DNA"/>
</dbReference>
<dbReference type="SUPFAM" id="SSF75304">
    <property type="entry name" value="Amidase signature (AS) enzymes"/>
    <property type="match status" value="1"/>
</dbReference>
<gene>
    <name evidence="2" type="ORF">HMPREF0551_1227</name>
</gene>
<evidence type="ECO:0000313" key="2">
    <source>
        <dbReference type="EMBL" id="EFV95005.1"/>
    </source>
</evidence>
<dbReference type="PANTHER" id="PTHR11895">
    <property type="entry name" value="TRANSAMIDASE"/>
    <property type="match status" value="1"/>
</dbReference>
<protein>
    <submittedName>
        <fullName evidence="2">Amidase</fullName>
    </submittedName>
</protein>
<dbReference type="HOGENOM" id="CLU_009600_0_3_4"/>
<dbReference type="PROSITE" id="PS00571">
    <property type="entry name" value="AMIDASES"/>
    <property type="match status" value="1"/>
</dbReference>
<reference evidence="2 3" key="1">
    <citation type="submission" date="2010-12" db="EMBL/GenBank/DDBJ databases">
        <authorList>
            <person name="Muzny D."/>
            <person name="Qin X."/>
            <person name="Deng J."/>
            <person name="Jiang H."/>
            <person name="Liu Y."/>
            <person name="Qu J."/>
            <person name="Song X.-Z."/>
            <person name="Zhang L."/>
            <person name="Thornton R."/>
            <person name="Coyle M."/>
            <person name="Francisco L."/>
            <person name="Jackson L."/>
            <person name="Javaid M."/>
            <person name="Korchina V."/>
            <person name="Kovar C."/>
            <person name="Mata R."/>
            <person name="Mathew T."/>
            <person name="Ngo R."/>
            <person name="Nguyen L."/>
            <person name="Nguyen N."/>
            <person name="Okwuonu G."/>
            <person name="Ongeri F."/>
            <person name="Pham C."/>
            <person name="Simmons D."/>
            <person name="Wilczek-Boney K."/>
            <person name="Hale W."/>
            <person name="Jakkamsetti A."/>
            <person name="Pham P."/>
            <person name="Ruth R."/>
            <person name="San Lucas F."/>
            <person name="Warren J."/>
            <person name="Zhang J."/>
            <person name="Zhao Z."/>
            <person name="Zhou C."/>
            <person name="Zhu D."/>
            <person name="Lee S."/>
            <person name="Bess C."/>
            <person name="Blankenburg K."/>
            <person name="Forbes L."/>
            <person name="Fu Q."/>
            <person name="Gubbala S."/>
            <person name="Hirani K."/>
            <person name="Jayaseelan J.C."/>
            <person name="Lara F."/>
            <person name="Munidasa M."/>
            <person name="Palculict T."/>
            <person name="Patil S."/>
            <person name="Pu L.-L."/>
            <person name="Saada N."/>
            <person name="Tang L."/>
            <person name="Weissenberger G."/>
            <person name="Zhu Y."/>
            <person name="Hemphill L."/>
            <person name="Shang Y."/>
            <person name="Youmans B."/>
            <person name="Ayvaz T."/>
            <person name="Ross M."/>
            <person name="Santibanez J."/>
            <person name="Aqrawi P."/>
            <person name="Gross S."/>
            <person name="Joshi V."/>
            <person name="Fowler G."/>
            <person name="Nazareth L."/>
            <person name="Reid J."/>
            <person name="Worley K."/>
            <person name="Petrosino J."/>
            <person name="Highlander S."/>
            <person name="Gibbs R."/>
        </authorList>
    </citation>
    <scope>NUCLEOTIDE SEQUENCE [LARGE SCALE GENOMIC DNA]</scope>
    <source>
        <strain evidence="2 3">ATCC 51599</strain>
    </source>
</reference>
<feature type="domain" description="Amidase" evidence="1">
    <location>
        <begin position="31"/>
        <end position="447"/>
    </location>
</feature>
<comment type="caution">
    <text evidence="2">The sequence shown here is derived from an EMBL/GenBank/DDBJ whole genome shotgun (WGS) entry which is preliminary data.</text>
</comment>
<dbReference type="Pfam" id="PF01425">
    <property type="entry name" value="Amidase"/>
    <property type="match status" value="1"/>
</dbReference>
<dbReference type="InterPro" id="IPR036928">
    <property type="entry name" value="AS_sf"/>
</dbReference>
<dbReference type="Proteomes" id="UP000011021">
    <property type="component" value="Unassembled WGS sequence"/>
</dbReference>
<proteinExistence type="predicted"/>
<dbReference type="InterPro" id="IPR023631">
    <property type="entry name" value="Amidase_dom"/>
</dbReference>
<organism evidence="2 3">
    <name type="scientific">Lautropia mirabilis ATCC 51599</name>
    <dbReference type="NCBI Taxonomy" id="887898"/>
    <lineage>
        <taxon>Bacteria</taxon>
        <taxon>Pseudomonadati</taxon>
        <taxon>Pseudomonadota</taxon>
        <taxon>Betaproteobacteria</taxon>
        <taxon>Burkholderiales</taxon>
        <taxon>Burkholderiaceae</taxon>
        <taxon>Lautropia</taxon>
    </lineage>
</organism>
<dbReference type="InterPro" id="IPR020556">
    <property type="entry name" value="Amidase_CS"/>
</dbReference>
<dbReference type="Gene3D" id="3.90.1300.10">
    <property type="entry name" value="Amidase signature (AS) domain"/>
    <property type="match status" value="1"/>
</dbReference>
<name>E7RX14_9BURK</name>
<dbReference type="GO" id="GO:0003824">
    <property type="term" value="F:catalytic activity"/>
    <property type="evidence" value="ECO:0007669"/>
    <property type="project" value="InterPro"/>
</dbReference>
<evidence type="ECO:0000259" key="1">
    <source>
        <dbReference type="Pfam" id="PF01425"/>
    </source>
</evidence>
<dbReference type="PANTHER" id="PTHR11895:SF176">
    <property type="entry name" value="AMIDASE AMID-RELATED"/>
    <property type="match status" value="1"/>
</dbReference>
<dbReference type="InterPro" id="IPR000120">
    <property type="entry name" value="Amidase"/>
</dbReference>
<evidence type="ECO:0000313" key="3">
    <source>
        <dbReference type="Proteomes" id="UP000011021"/>
    </source>
</evidence>
<dbReference type="eggNOG" id="COG0154">
    <property type="taxonomic scope" value="Bacteria"/>
</dbReference>
<dbReference type="STRING" id="887898.HMPREF0551_1227"/>
<dbReference type="RefSeq" id="WP_005673477.1">
    <property type="nucleotide sequence ID" value="NZ_CP146288.1"/>
</dbReference>
<accession>E7RX14</accession>
<sequence>MSLRRQADALRAGKRSLTDELALLKARAAETAALRPLAWVDWERAAREAQVLTDQIGREPDRAAQRLLLGAWISVKDLFQLEGAPMKAGTEATLPPMSAASSAVVQRLQAAGALVFAKTNMHEIALGATGENPWTGDVCNPHDPARQSGGSSSGSGVAVAVGLGSASIGSDTGGSIRIPSAFCGVVGFKPTVGSVSLAGALPLSWTCDHAGPLARSVQDAALLHQVLSGRSLAHGRVARRPRLGVPRRWLEARLDAGTHAHFEALLALLATQADLVDAEPHDMDLPWRHYTPIVRAEAARVHHAALAEGGQGFSAGVLTPLQAGAALSAQDYIAALQARSAYMAELDAVLAGVDALVLPTSAIVTPLRGQDDAPTRHGRLMVREAVLGQTLPFSFAGVPAISLPAGHIWLEKGHSPKDGPAQGQGGPVAMPFGLQLVGGRGADASLLALAAWVEAQLAQAPTVETRR</sequence>